<dbReference type="NCBIfam" id="TIGR00042">
    <property type="entry name" value="RdgB/HAM1 family non-canonical purine NTP pyrophosphatase"/>
    <property type="match status" value="1"/>
</dbReference>
<comment type="catalytic activity">
    <reaction evidence="7">
        <text>ITP + H2O = IMP + diphosphate + H(+)</text>
        <dbReference type="Rhea" id="RHEA:29399"/>
        <dbReference type="ChEBI" id="CHEBI:15377"/>
        <dbReference type="ChEBI" id="CHEBI:15378"/>
        <dbReference type="ChEBI" id="CHEBI:33019"/>
        <dbReference type="ChEBI" id="CHEBI:58053"/>
        <dbReference type="ChEBI" id="CHEBI:61402"/>
        <dbReference type="EC" id="3.6.1.66"/>
    </reaction>
</comment>
<dbReference type="Proteomes" id="UP001595792">
    <property type="component" value="Unassembled WGS sequence"/>
</dbReference>
<name>A0ABV8NQZ0_9SPHI</name>
<evidence type="ECO:0000256" key="7">
    <source>
        <dbReference type="HAMAP-Rule" id="MF_01405"/>
    </source>
</evidence>
<keyword evidence="3 7" id="KW-0547">Nucleotide-binding</keyword>
<keyword evidence="10" id="KW-1185">Reference proteome</keyword>
<feature type="binding site" evidence="7">
    <location>
        <position position="171"/>
    </location>
    <ligand>
        <name>substrate</name>
    </ligand>
</feature>
<comment type="subunit">
    <text evidence="7">Homodimer.</text>
</comment>
<proteinExistence type="inferred from homology"/>
<comment type="catalytic activity">
    <reaction evidence="7">
        <text>dITP + H2O = dIMP + diphosphate + H(+)</text>
        <dbReference type="Rhea" id="RHEA:28342"/>
        <dbReference type="ChEBI" id="CHEBI:15377"/>
        <dbReference type="ChEBI" id="CHEBI:15378"/>
        <dbReference type="ChEBI" id="CHEBI:33019"/>
        <dbReference type="ChEBI" id="CHEBI:61194"/>
        <dbReference type="ChEBI" id="CHEBI:61382"/>
        <dbReference type="EC" id="3.6.1.66"/>
    </reaction>
</comment>
<accession>A0ABV8NQZ0</accession>
<comment type="cofactor">
    <cofactor evidence="7">
        <name>Mg(2+)</name>
        <dbReference type="ChEBI" id="CHEBI:18420"/>
    </cofactor>
    <text evidence="7">Binds 1 Mg(2+) ion per subunit.</text>
</comment>
<dbReference type="NCBIfam" id="NF011398">
    <property type="entry name" value="PRK14823.1"/>
    <property type="match status" value="1"/>
</dbReference>
<dbReference type="Pfam" id="PF01725">
    <property type="entry name" value="Ham1p_like"/>
    <property type="match status" value="1"/>
</dbReference>
<dbReference type="CDD" id="cd00515">
    <property type="entry name" value="HAM1"/>
    <property type="match status" value="1"/>
</dbReference>
<keyword evidence="6 7" id="KW-0546">Nucleotide metabolism</keyword>
<keyword evidence="5 7" id="KW-0460">Magnesium</keyword>
<feature type="binding site" evidence="7">
    <location>
        <begin position="148"/>
        <end position="151"/>
    </location>
    <ligand>
        <name>substrate</name>
    </ligand>
</feature>
<dbReference type="PANTHER" id="PTHR11067:SF9">
    <property type="entry name" value="INOSINE TRIPHOSPHATE PYROPHOSPHATASE"/>
    <property type="match status" value="1"/>
</dbReference>
<dbReference type="SUPFAM" id="SSF52972">
    <property type="entry name" value="ITPase-like"/>
    <property type="match status" value="1"/>
</dbReference>
<protein>
    <recommendedName>
        <fullName evidence="7">dITP/XTP pyrophosphatase</fullName>
        <ecNumber evidence="7">3.6.1.66</ecNumber>
    </recommendedName>
    <alternativeName>
        <fullName evidence="7">Non-canonical purine NTP pyrophosphatase</fullName>
    </alternativeName>
    <alternativeName>
        <fullName evidence="7">Non-standard purine NTP pyrophosphatase</fullName>
    </alternativeName>
    <alternativeName>
        <fullName evidence="7">Nucleoside-triphosphate diphosphatase</fullName>
    </alternativeName>
    <alternativeName>
        <fullName evidence="7">Nucleoside-triphosphate pyrophosphatase</fullName>
        <shortName evidence="7">NTPase</shortName>
    </alternativeName>
</protein>
<evidence type="ECO:0000256" key="5">
    <source>
        <dbReference type="ARBA" id="ARBA00022842"/>
    </source>
</evidence>
<dbReference type="InterPro" id="IPR020922">
    <property type="entry name" value="dITP/XTP_pyrophosphatase"/>
</dbReference>
<dbReference type="InterPro" id="IPR002637">
    <property type="entry name" value="RdgB/HAM1"/>
</dbReference>
<feature type="binding site" evidence="7">
    <location>
        <position position="69"/>
    </location>
    <ligand>
        <name>Mg(2+)</name>
        <dbReference type="ChEBI" id="CHEBI:18420"/>
    </ligand>
</feature>
<comment type="catalytic activity">
    <reaction evidence="7">
        <text>XTP + H2O = XMP + diphosphate + H(+)</text>
        <dbReference type="Rhea" id="RHEA:28610"/>
        <dbReference type="ChEBI" id="CHEBI:15377"/>
        <dbReference type="ChEBI" id="CHEBI:15378"/>
        <dbReference type="ChEBI" id="CHEBI:33019"/>
        <dbReference type="ChEBI" id="CHEBI:57464"/>
        <dbReference type="ChEBI" id="CHEBI:61314"/>
        <dbReference type="EC" id="3.6.1.66"/>
    </reaction>
</comment>
<feature type="binding site" evidence="7">
    <location>
        <begin position="176"/>
        <end position="177"/>
    </location>
    <ligand>
        <name>substrate</name>
    </ligand>
</feature>
<organism evidence="9 10">
    <name type="scientific">Pedobacter jamesrossensis</name>
    <dbReference type="NCBI Taxonomy" id="1908238"/>
    <lineage>
        <taxon>Bacteria</taxon>
        <taxon>Pseudomonadati</taxon>
        <taxon>Bacteroidota</taxon>
        <taxon>Sphingobacteriia</taxon>
        <taxon>Sphingobacteriales</taxon>
        <taxon>Sphingobacteriaceae</taxon>
        <taxon>Pedobacter</taxon>
    </lineage>
</organism>
<feature type="binding site" evidence="7">
    <location>
        <begin position="8"/>
        <end position="13"/>
    </location>
    <ligand>
        <name>substrate</name>
    </ligand>
</feature>
<keyword evidence="2 7" id="KW-0479">Metal-binding</keyword>
<dbReference type="EMBL" id="JBHSBY010000136">
    <property type="protein sequence ID" value="MFC4198250.1"/>
    <property type="molecule type" value="Genomic_DNA"/>
</dbReference>
<evidence type="ECO:0000256" key="2">
    <source>
        <dbReference type="ARBA" id="ARBA00022723"/>
    </source>
</evidence>
<feature type="binding site" evidence="7">
    <location>
        <position position="70"/>
    </location>
    <ligand>
        <name>substrate</name>
    </ligand>
</feature>
<keyword evidence="4 7" id="KW-0378">Hydrolase</keyword>
<evidence type="ECO:0000256" key="4">
    <source>
        <dbReference type="ARBA" id="ARBA00022801"/>
    </source>
</evidence>
<gene>
    <name evidence="9" type="ORF">ACFOUY_16205</name>
</gene>
<comment type="function">
    <text evidence="7">Pyrophosphatase that catalyzes the hydrolysis of nucleoside triphosphates to their monophosphate derivatives, with a high preference for the non-canonical purine nucleotides XTP (xanthosine triphosphate), dITP (deoxyinosine triphosphate) and ITP. Seems to function as a house-cleaning enzyme that removes non-canonical purine nucleotides from the nucleotide pool, thus preventing their incorporation into DNA/RNA and avoiding chromosomal lesions.</text>
</comment>
<comment type="caution">
    <text evidence="7">Lacks conserved residue(s) required for the propagation of feature annotation.</text>
</comment>
<reference evidence="10" key="1">
    <citation type="journal article" date="2019" name="Int. J. Syst. Evol. Microbiol.">
        <title>The Global Catalogue of Microorganisms (GCM) 10K type strain sequencing project: providing services to taxonomists for standard genome sequencing and annotation.</title>
        <authorList>
            <consortium name="The Broad Institute Genomics Platform"/>
            <consortium name="The Broad Institute Genome Sequencing Center for Infectious Disease"/>
            <person name="Wu L."/>
            <person name="Ma J."/>
        </authorList>
    </citation>
    <scope>NUCLEOTIDE SEQUENCE [LARGE SCALE GENOMIC DNA]</scope>
    <source>
        <strain evidence="10">CCM 8689</strain>
    </source>
</reference>
<sequence length="194" mass="21668">MKKLVFATNNQHKTEEIRLALNGIYEVLNLEDIGCFTDIPETADTFEGNATLKSSYVVEHYNLDCFADDSGLEVEALNNEPGIYSARYAGSRDSMDNINLVLQKLAGIENRNARFKTVISLIQNGVNHLFEGVINGTIRTELSGSKGFGYDPIFQPDGYDITFAEMSMDEKNKISHRAIALQKMMAFLKKQTNA</sequence>
<evidence type="ECO:0000313" key="9">
    <source>
        <dbReference type="EMBL" id="MFC4198250.1"/>
    </source>
</evidence>
<evidence type="ECO:0000313" key="10">
    <source>
        <dbReference type="Proteomes" id="UP001595792"/>
    </source>
</evidence>
<comment type="similarity">
    <text evidence="1 7 8">Belongs to the HAM1 NTPase family.</text>
</comment>
<feature type="active site" description="Proton acceptor" evidence="7">
    <location>
        <position position="69"/>
    </location>
</feature>
<dbReference type="EC" id="3.6.1.66" evidence="7"/>
<dbReference type="RefSeq" id="WP_378962178.1">
    <property type="nucleotide sequence ID" value="NZ_JBHRXC010000016.1"/>
</dbReference>
<dbReference type="InterPro" id="IPR029001">
    <property type="entry name" value="ITPase-like_fam"/>
</dbReference>
<dbReference type="PANTHER" id="PTHR11067">
    <property type="entry name" value="INOSINE TRIPHOSPHATE PYROPHOSPHATASE/HAM1 PROTEIN"/>
    <property type="match status" value="1"/>
</dbReference>
<comment type="caution">
    <text evidence="9">The sequence shown here is derived from an EMBL/GenBank/DDBJ whole genome shotgun (WGS) entry which is preliminary data.</text>
</comment>
<evidence type="ECO:0000256" key="8">
    <source>
        <dbReference type="RuleBase" id="RU003781"/>
    </source>
</evidence>
<dbReference type="Gene3D" id="3.90.950.10">
    <property type="match status" value="1"/>
</dbReference>
<evidence type="ECO:0000256" key="6">
    <source>
        <dbReference type="ARBA" id="ARBA00023080"/>
    </source>
</evidence>
<dbReference type="HAMAP" id="MF_01405">
    <property type="entry name" value="Non_canon_purine_NTPase"/>
    <property type="match status" value="1"/>
</dbReference>
<evidence type="ECO:0000256" key="3">
    <source>
        <dbReference type="ARBA" id="ARBA00022741"/>
    </source>
</evidence>
<evidence type="ECO:0000256" key="1">
    <source>
        <dbReference type="ARBA" id="ARBA00008023"/>
    </source>
</evidence>